<evidence type="ECO:0000313" key="4">
    <source>
        <dbReference type="Proteomes" id="UP000002037"/>
    </source>
</evidence>
<feature type="signal peptide" evidence="2">
    <location>
        <begin position="1"/>
        <end position="18"/>
    </location>
</feature>
<feature type="compositionally biased region" description="Low complexity" evidence="1">
    <location>
        <begin position="165"/>
        <end position="185"/>
    </location>
</feature>
<dbReference type="VEuPathDB" id="FungiDB:CTRG_00352"/>
<dbReference type="STRING" id="294747.C5M2R3"/>
<dbReference type="eggNOG" id="ENOG502SXWZ">
    <property type="taxonomic scope" value="Eukaryota"/>
</dbReference>
<evidence type="ECO:0000256" key="1">
    <source>
        <dbReference type="SAM" id="MobiDB-lite"/>
    </source>
</evidence>
<gene>
    <name evidence="3" type="ORF">CTRG_00352</name>
</gene>
<reference evidence="3 4" key="1">
    <citation type="journal article" date="2009" name="Nature">
        <title>Evolution of pathogenicity and sexual reproduction in eight Candida genomes.</title>
        <authorList>
            <person name="Butler G."/>
            <person name="Rasmussen M.D."/>
            <person name="Lin M.F."/>
            <person name="Santos M.A."/>
            <person name="Sakthikumar S."/>
            <person name="Munro C.A."/>
            <person name="Rheinbay E."/>
            <person name="Grabherr M."/>
            <person name="Forche A."/>
            <person name="Reedy J.L."/>
            <person name="Agrafioti I."/>
            <person name="Arnaud M.B."/>
            <person name="Bates S."/>
            <person name="Brown A.J."/>
            <person name="Brunke S."/>
            <person name="Costanzo M.C."/>
            <person name="Fitzpatrick D.A."/>
            <person name="de Groot P.W."/>
            <person name="Harris D."/>
            <person name="Hoyer L.L."/>
            <person name="Hube B."/>
            <person name="Klis F.M."/>
            <person name="Kodira C."/>
            <person name="Lennard N."/>
            <person name="Logue M.E."/>
            <person name="Martin R."/>
            <person name="Neiman A.M."/>
            <person name="Nikolaou E."/>
            <person name="Quail M.A."/>
            <person name="Quinn J."/>
            <person name="Santos M.C."/>
            <person name="Schmitzberger F.F."/>
            <person name="Sherlock G."/>
            <person name="Shah P."/>
            <person name="Silverstein K.A."/>
            <person name="Skrzypek M.S."/>
            <person name="Soll D."/>
            <person name="Staggs R."/>
            <person name="Stansfield I."/>
            <person name="Stumpf M.P."/>
            <person name="Sudbery P.E."/>
            <person name="Srikantha T."/>
            <person name="Zeng Q."/>
            <person name="Berman J."/>
            <person name="Berriman M."/>
            <person name="Heitman J."/>
            <person name="Gow N.A."/>
            <person name="Lorenz M.C."/>
            <person name="Birren B.W."/>
            <person name="Kellis M."/>
            <person name="Cuomo C.A."/>
        </authorList>
    </citation>
    <scope>NUCLEOTIDE SEQUENCE [LARGE SCALE GENOMIC DNA]</scope>
    <source>
        <strain evidence="4">ATCC MYA-3404 / T1</strain>
    </source>
</reference>
<evidence type="ECO:0000256" key="2">
    <source>
        <dbReference type="SAM" id="SignalP"/>
    </source>
</evidence>
<dbReference type="EMBL" id="GG692395">
    <property type="protein sequence ID" value="EER35613.1"/>
    <property type="molecule type" value="Genomic_DNA"/>
</dbReference>
<dbReference type="OrthoDB" id="4018368at2759"/>
<dbReference type="HOGENOM" id="CLU_083354_0_0_1"/>
<sequence>MKFLSIASLLTLSSSALAAIRQVQLFAQSDNEEINTFGLSSIHEGAGINYFFLAAPGTAQTLQFDDETNNIFAELGSTPPARQYFVISGNILQLSVAGEPLNVQIADDGLVSFPGSESIAAAKNINDPYRYSEEQFAVVTNGAEGSIPFKIVAKFVDEKPKETESSSAITIPESSSVVPTPESSSIVTTEETTIVPPSEETAAYNNKTTVTVYTTYCPESTTLTLTVCDKKCKPTEIPTSGSVSIPDVLISTTTETKTTLQTITKAPVPTSAPVTSIHHNSTSTFFTPVATVTSYEGAGNMITGSFAIGVAAIVGMIL</sequence>
<evidence type="ECO:0000313" key="3">
    <source>
        <dbReference type="EMBL" id="EER35613.1"/>
    </source>
</evidence>
<keyword evidence="4" id="KW-1185">Reference proteome</keyword>
<keyword evidence="2" id="KW-0732">Signal</keyword>
<dbReference type="RefSeq" id="XP_002545571.1">
    <property type="nucleotide sequence ID" value="XM_002545525.1"/>
</dbReference>
<dbReference type="KEGG" id="ctp:CTRG_00352"/>
<protein>
    <submittedName>
        <fullName evidence="3">Uncharacterized protein</fullName>
    </submittedName>
</protein>
<feature type="region of interest" description="Disordered" evidence="1">
    <location>
        <begin position="164"/>
        <end position="185"/>
    </location>
</feature>
<name>C5M2R3_CANTT</name>
<feature type="chain" id="PRO_5002952644" evidence="2">
    <location>
        <begin position="19"/>
        <end position="318"/>
    </location>
</feature>
<dbReference type="GeneID" id="8298146"/>
<dbReference type="AlphaFoldDB" id="C5M2R3"/>
<accession>C5M2R3</accession>
<organism evidence="3 4">
    <name type="scientific">Candida tropicalis (strain ATCC MYA-3404 / T1)</name>
    <name type="common">Yeast</name>
    <dbReference type="NCBI Taxonomy" id="294747"/>
    <lineage>
        <taxon>Eukaryota</taxon>
        <taxon>Fungi</taxon>
        <taxon>Dikarya</taxon>
        <taxon>Ascomycota</taxon>
        <taxon>Saccharomycotina</taxon>
        <taxon>Pichiomycetes</taxon>
        <taxon>Debaryomycetaceae</taxon>
        <taxon>Candida/Lodderomyces clade</taxon>
        <taxon>Candida</taxon>
    </lineage>
</organism>
<dbReference type="Proteomes" id="UP000002037">
    <property type="component" value="Unassembled WGS sequence"/>
</dbReference>
<proteinExistence type="predicted"/>